<dbReference type="NCBIfam" id="TIGR02946">
    <property type="entry name" value="acyl_WS_DGAT"/>
    <property type="match status" value="1"/>
</dbReference>
<sequence length="470" mass="50510">MSLMPVTDSMFLAVESREHPMHVGGLQLFTPPDDAGPEYLRELRQTLLERTSVRDTFQQRLRRPVNTAGYLAWQRDPQLDLDYHFRHSALPSPGRIRELLELTSRWHSTLLDRHRPLWEVHLVEGLADGRFALYSKIHHAVMDGVSALRQLTDVLSEDPADRDCPPPWGKRRAAAPSPRATVTPADTIRAVTGAARQLAGTPAAAARIAKEAFRAQALTLPLQAPRTMFNVPIGGARRFAAQSWPLERVRAVASAASVTRNDVVLAMCAGALREYLIDAHALPSAPLTAMVPVSMRSGSGSSASGSGSAAGSTAAPQASGNQIGALLANLGTDLGDPADRLATIARSTAEGKRLFRELTPLQALLLSALNVAPLAASPLPGFATATRPPFNLVISNVPGPRRQMYWNGARLDGIYPASVLLDGQALNITLTTTGDDLDVGITGCRRSVPHLQRLLSHLDTALTDLEKAVA</sequence>
<protein>
    <recommendedName>
        <fullName evidence="4 11">Diacylglycerol O-acyltransferase</fullName>
        <ecNumber evidence="4 11">2.3.1.20</ecNumber>
    </recommendedName>
</protein>
<reference evidence="15 16" key="1">
    <citation type="submission" date="2019-07" db="EMBL/GenBank/DDBJ databases">
        <title>R&amp;d 2014.</title>
        <authorList>
            <person name="Klenk H.-P."/>
        </authorList>
    </citation>
    <scope>NUCLEOTIDE SEQUENCE [LARGE SCALE GENOMIC DNA]</scope>
    <source>
        <strain evidence="15 16">DSM 43194</strain>
    </source>
</reference>
<dbReference type="OrthoDB" id="9810950at2"/>
<dbReference type="InterPro" id="IPR014292">
    <property type="entry name" value="Acyl_transf_WS/DGAT"/>
</dbReference>
<dbReference type="InterPro" id="IPR009721">
    <property type="entry name" value="O-acyltransferase_WSD1_C"/>
</dbReference>
<comment type="caution">
    <text evidence="15">The sequence shown here is derived from an EMBL/GenBank/DDBJ whole genome shotgun (WGS) entry which is preliminary data.</text>
</comment>
<evidence type="ECO:0000256" key="11">
    <source>
        <dbReference type="RuleBase" id="RU361241"/>
    </source>
</evidence>
<evidence type="ECO:0000313" key="15">
    <source>
        <dbReference type="EMBL" id="TWH20441.1"/>
    </source>
</evidence>
<dbReference type="Gene3D" id="3.30.559.10">
    <property type="entry name" value="Chloramphenicol acetyltransferase-like domain"/>
    <property type="match status" value="1"/>
</dbReference>
<dbReference type="GO" id="GO:0005886">
    <property type="term" value="C:plasma membrane"/>
    <property type="evidence" value="ECO:0007669"/>
    <property type="project" value="TreeGrafter"/>
</dbReference>
<dbReference type="RefSeq" id="WP_030533055.1">
    <property type="nucleotide sequence ID" value="NZ_JOIJ01000011.1"/>
</dbReference>
<evidence type="ECO:0000256" key="8">
    <source>
        <dbReference type="ARBA" id="ARBA00023098"/>
    </source>
</evidence>
<dbReference type="PANTHER" id="PTHR31650:SF1">
    <property type="entry name" value="WAX ESTER SYNTHASE_DIACYLGLYCEROL ACYLTRANSFERASE 4-RELATED"/>
    <property type="match status" value="1"/>
</dbReference>
<feature type="domain" description="O-acyltransferase WSD1-like N-terminal" evidence="13">
    <location>
        <begin position="7"/>
        <end position="264"/>
    </location>
</feature>
<evidence type="ECO:0000313" key="16">
    <source>
        <dbReference type="Proteomes" id="UP000317303"/>
    </source>
</evidence>
<keyword evidence="5 11" id="KW-0444">Lipid biosynthesis</keyword>
<dbReference type="SUPFAM" id="SSF52777">
    <property type="entry name" value="CoA-dependent acyltransferases"/>
    <property type="match status" value="1"/>
</dbReference>
<evidence type="ECO:0000259" key="14">
    <source>
        <dbReference type="Pfam" id="PF06974"/>
    </source>
</evidence>
<evidence type="ECO:0000256" key="9">
    <source>
        <dbReference type="ARBA" id="ARBA00023315"/>
    </source>
</evidence>
<comment type="catalytic activity">
    <reaction evidence="10 11">
        <text>an acyl-CoA + a 1,2-diacyl-sn-glycerol = a triacyl-sn-glycerol + CoA</text>
        <dbReference type="Rhea" id="RHEA:10868"/>
        <dbReference type="ChEBI" id="CHEBI:17815"/>
        <dbReference type="ChEBI" id="CHEBI:57287"/>
        <dbReference type="ChEBI" id="CHEBI:58342"/>
        <dbReference type="ChEBI" id="CHEBI:64615"/>
        <dbReference type="EC" id="2.3.1.20"/>
    </reaction>
</comment>
<dbReference type="Pfam" id="PF06974">
    <property type="entry name" value="WS_DGAT_C"/>
    <property type="match status" value="1"/>
</dbReference>
<dbReference type="GO" id="GO:0006071">
    <property type="term" value="P:glycerol metabolic process"/>
    <property type="evidence" value="ECO:0007669"/>
    <property type="project" value="UniProtKB-KW"/>
</dbReference>
<dbReference type="GO" id="GO:0019432">
    <property type="term" value="P:triglyceride biosynthetic process"/>
    <property type="evidence" value="ECO:0007669"/>
    <property type="project" value="UniProtKB-UniPathway"/>
</dbReference>
<dbReference type="GO" id="GO:0004144">
    <property type="term" value="F:diacylglycerol O-acyltransferase activity"/>
    <property type="evidence" value="ECO:0007669"/>
    <property type="project" value="UniProtKB-EC"/>
</dbReference>
<evidence type="ECO:0000256" key="12">
    <source>
        <dbReference type="SAM" id="MobiDB-lite"/>
    </source>
</evidence>
<keyword evidence="8 11" id="KW-0443">Lipid metabolism</keyword>
<dbReference type="GO" id="GO:0071731">
    <property type="term" value="P:response to nitric oxide"/>
    <property type="evidence" value="ECO:0007669"/>
    <property type="project" value="TreeGrafter"/>
</dbReference>
<evidence type="ECO:0000256" key="7">
    <source>
        <dbReference type="ARBA" id="ARBA00022798"/>
    </source>
</evidence>
<dbReference type="Gene3D" id="3.30.559.30">
    <property type="entry name" value="Nonribosomal peptide synthetase, condensation domain"/>
    <property type="match status" value="1"/>
</dbReference>
<evidence type="ECO:0000256" key="4">
    <source>
        <dbReference type="ARBA" id="ARBA00013244"/>
    </source>
</evidence>
<keyword evidence="7 11" id="KW-0319">Glycerol metabolism</keyword>
<feature type="region of interest" description="Disordered" evidence="12">
    <location>
        <begin position="157"/>
        <end position="181"/>
    </location>
</feature>
<evidence type="ECO:0000256" key="6">
    <source>
        <dbReference type="ARBA" id="ARBA00022679"/>
    </source>
</evidence>
<dbReference type="AlphaFoldDB" id="A0A660CHC6"/>
<feature type="region of interest" description="Disordered" evidence="12">
    <location>
        <begin position="296"/>
        <end position="316"/>
    </location>
</feature>
<dbReference type="Proteomes" id="UP000317303">
    <property type="component" value="Unassembled WGS sequence"/>
</dbReference>
<evidence type="ECO:0000256" key="10">
    <source>
        <dbReference type="ARBA" id="ARBA00048109"/>
    </source>
</evidence>
<dbReference type="EMBL" id="VLJV01000001">
    <property type="protein sequence ID" value="TWH20441.1"/>
    <property type="molecule type" value="Genomic_DNA"/>
</dbReference>
<dbReference type="EC" id="2.3.1.20" evidence="4 11"/>
<gene>
    <name evidence="15" type="ORF">JD82_02287</name>
</gene>
<name>A0A660CHC6_9PSEU</name>
<dbReference type="InterPro" id="IPR045034">
    <property type="entry name" value="O-acyltransferase_WSD1-like"/>
</dbReference>
<evidence type="ECO:0000256" key="5">
    <source>
        <dbReference type="ARBA" id="ARBA00022516"/>
    </source>
</evidence>
<dbReference type="UniPathway" id="UPA00282"/>
<dbReference type="PANTHER" id="PTHR31650">
    <property type="entry name" value="O-ACYLTRANSFERASE (WSD1-LIKE) FAMILY PROTEIN"/>
    <property type="match status" value="1"/>
</dbReference>
<feature type="domain" description="O-acyltransferase WSD1 C-terminal" evidence="14">
    <location>
        <begin position="320"/>
        <end position="465"/>
    </location>
</feature>
<dbReference type="GO" id="GO:0001666">
    <property type="term" value="P:response to hypoxia"/>
    <property type="evidence" value="ECO:0007669"/>
    <property type="project" value="TreeGrafter"/>
</dbReference>
<evidence type="ECO:0000256" key="1">
    <source>
        <dbReference type="ARBA" id="ARBA00004771"/>
    </source>
</evidence>
<accession>A0A660CHC6</accession>
<evidence type="ECO:0000259" key="13">
    <source>
        <dbReference type="Pfam" id="PF03007"/>
    </source>
</evidence>
<dbReference type="InterPro" id="IPR004255">
    <property type="entry name" value="O-acyltransferase_WSD1_N"/>
</dbReference>
<dbReference type="Pfam" id="PF03007">
    <property type="entry name" value="WS_DGAT_cat"/>
    <property type="match status" value="1"/>
</dbReference>
<keyword evidence="6 11" id="KW-0808">Transferase</keyword>
<organism evidence="15 16">
    <name type="scientific">Prauserella rugosa</name>
    <dbReference type="NCBI Taxonomy" id="43354"/>
    <lineage>
        <taxon>Bacteria</taxon>
        <taxon>Bacillati</taxon>
        <taxon>Actinomycetota</taxon>
        <taxon>Actinomycetes</taxon>
        <taxon>Pseudonocardiales</taxon>
        <taxon>Pseudonocardiaceae</taxon>
        <taxon>Prauserella</taxon>
    </lineage>
</organism>
<comment type="pathway">
    <text evidence="1 11">Glycerolipid metabolism; triacylglycerol biosynthesis.</text>
</comment>
<comment type="pathway">
    <text evidence="2">Lipid metabolism.</text>
</comment>
<proteinExistence type="inferred from homology"/>
<evidence type="ECO:0000256" key="2">
    <source>
        <dbReference type="ARBA" id="ARBA00005189"/>
    </source>
</evidence>
<keyword evidence="16" id="KW-1185">Reference proteome</keyword>
<dbReference type="GO" id="GO:0051701">
    <property type="term" value="P:biological process involved in interaction with host"/>
    <property type="evidence" value="ECO:0007669"/>
    <property type="project" value="TreeGrafter"/>
</dbReference>
<comment type="similarity">
    <text evidence="3 11">Belongs to the long-chain O-acyltransferase family.</text>
</comment>
<evidence type="ECO:0000256" key="3">
    <source>
        <dbReference type="ARBA" id="ARBA00009587"/>
    </source>
</evidence>
<dbReference type="InterPro" id="IPR023213">
    <property type="entry name" value="CAT-like_dom_sf"/>
</dbReference>
<keyword evidence="9 11" id="KW-0012">Acyltransferase</keyword>
<feature type="compositionally biased region" description="Low complexity" evidence="12">
    <location>
        <begin position="297"/>
        <end position="316"/>
    </location>
</feature>